<dbReference type="SUPFAM" id="SSF48592">
    <property type="entry name" value="GroEL equatorial domain-like"/>
    <property type="match status" value="1"/>
</dbReference>
<evidence type="ECO:0000256" key="4">
    <source>
        <dbReference type="RuleBase" id="RU004187"/>
    </source>
</evidence>
<gene>
    <name evidence="5" type="primary">cct8_0</name>
    <name evidence="5" type="ORF">CM83_22532</name>
    <name evidence="6" type="ORF">g.93950</name>
</gene>
<dbReference type="InterPro" id="IPR027413">
    <property type="entry name" value="GROEL-like_equatorial_sf"/>
</dbReference>
<dbReference type="Pfam" id="PF00118">
    <property type="entry name" value="Cpn60_TCP1"/>
    <property type="match status" value="1"/>
</dbReference>
<reference evidence="6" key="3">
    <citation type="journal article" date="2016" name="Gigascience">
        <title>De novo construction of an expanded transcriptome assembly for the western tarnished plant bug, Lygus hesperus.</title>
        <authorList>
            <person name="Tassone E.E."/>
            <person name="Geib S.M."/>
            <person name="Hall B."/>
            <person name="Fabrick J.A."/>
            <person name="Brent C.S."/>
            <person name="Hull J.J."/>
        </authorList>
    </citation>
    <scope>NUCLEOTIDE SEQUENCE</scope>
</reference>
<dbReference type="GO" id="GO:0140662">
    <property type="term" value="F:ATP-dependent protein folding chaperone"/>
    <property type="evidence" value="ECO:0007669"/>
    <property type="project" value="InterPro"/>
</dbReference>
<evidence type="ECO:0000256" key="3">
    <source>
        <dbReference type="ARBA" id="ARBA00023186"/>
    </source>
</evidence>
<dbReference type="EMBL" id="GDHC01008530">
    <property type="protein sequence ID" value="JAQ10099.1"/>
    <property type="molecule type" value="Transcribed_RNA"/>
</dbReference>
<sequence>MGSCDHIDVQDVGGKYITVFAQDKDDSKLSTIVIRGATDNVLDDVERAIDDGVNVYKALTKDKRLVAGAGAVEMELQKELTLFAEANPGLDQYAVRKYAISFEVVCRTLAEVSGYNGTDMVTRLEAEHYAGARNQGVGIDDGSTIDALQLGIV</sequence>
<name>A0A0A9YP23_LYGHE</name>
<reference evidence="5" key="2">
    <citation type="submission" date="2014-07" db="EMBL/GenBank/DDBJ databases">
        <authorList>
            <person name="Hull J."/>
        </authorList>
    </citation>
    <scope>NUCLEOTIDE SEQUENCE</scope>
</reference>
<dbReference type="PRINTS" id="PR00304">
    <property type="entry name" value="TCOMPLEXTCP1"/>
</dbReference>
<accession>A0A0A9YP23</accession>
<evidence type="ECO:0000256" key="2">
    <source>
        <dbReference type="ARBA" id="ARBA00022840"/>
    </source>
</evidence>
<dbReference type="InterPro" id="IPR017998">
    <property type="entry name" value="Chaperone_TCP-1"/>
</dbReference>
<dbReference type="GO" id="GO:0005524">
    <property type="term" value="F:ATP binding"/>
    <property type="evidence" value="ECO:0007669"/>
    <property type="project" value="UniProtKB-KW"/>
</dbReference>
<dbReference type="EMBL" id="GBHO01010228">
    <property type="protein sequence ID" value="JAG33376.1"/>
    <property type="molecule type" value="Transcribed_RNA"/>
</dbReference>
<dbReference type="PANTHER" id="PTHR11353">
    <property type="entry name" value="CHAPERONIN"/>
    <property type="match status" value="1"/>
</dbReference>
<keyword evidence="1 4" id="KW-0547">Nucleotide-binding</keyword>
<dbReference type="Gene3D" id="1.10.560.10">
    <property type="entry name" value="GroEL-like equatorial domain"/>
    <property type="match status" value="1"/>
</dbReference>
<evidence type="ECO:0000256" key="1">
    <source>
        <dbReference type="ARBA" id="ARBA00022741"/>
    </source>
</evidence>
<evidence type="ECO:0000313" key="5">
    <source>
        <dbReference type="EMBL" id="JAG33376.1"/>
    </source>
</evidence>
<protein>
    <submittedName>
        <fullName evidence="5">T-complex protein 1 subunit theta</fullName>
    </submittedName>
</protein>
<evidence type="ECO:0000313" key="6">
    <source>
        <dbReference type="EMBL" id="JAQ10099.1"/>
    </source>
</evidence>
<dbReference type="InterPro" id="IPR002423">
    <property type="entry name" value="Cpn60/GroEL/TCP-1"/>
</dbReference>
<reference evidence="5" key="1">
    <citation type="journal article" date="2014" name="PLoS ONE">
        <title>Transcriptome-Based Identification of ABC Transporters in the Western Tarnished Plant Bug Lygus hesperus.</title>
        <authorList>
            <person name="Hull J.J."/>
            <person name="Chaney K."/>
            <person name="Geib S.M."/>
            <person name="Fabrick J.A."/>
            <person name="Brent C.S."/>
            <person name="Walsh D."/>
            <person name="Lavine L.C."/>
        </authorList>
    </citation>
    <scope>NUCLEOTIDE SEQUENCE</scope>
</reference>
<proteinExistence type="inferred from homology"/>
<keyword evidence="3 4" id="KW-0143">Chaperone</keyword>
<keyword evidence="2 4" id="KW-0067">ATP-binding</keyword>
<dbReference type="AlphaFoldDB" id="A0A0A9YP23"/>
<organism evidence="5">
    <name type="scientific">Lygus hesperus</name>
    <name type="common">Western plant bug</name>
    <dbReference type="NCBI Taxonomy" id="30085"/>
    <lineage>
        <taxon>Eukaryota</taxon>
        <taxon>Metazoa</taxon>
        <taxon>Ecdysozoa</taxon>
        <taxon>Arthropoda</taxon>
        <taxon>Hexapoda</taxon>
        <taxon>Insecta</taxon>
        <taxon>Pterygota</taxon>
        <taxon>Neoptera</taxon>
        <taxon>Paraneoptera</taxon>
        <taxon>Hemiptera</taxon>
        <taxon>Heteroptera</taxon>
        <taxon>Panheteroptera</taxon>
        <taxon>Cimicomorpha</taxon>
        <taxon>Miridae</taxon>
        <taxon>Mirini</taxon>
        <taxon>Lygus</taxon>
    </lineage>
</organism>
<comment type="similarity">
    <text evidence="4">Belongs to the TCP-1 chaperonin family.</text>
</comment>